<evidence type="ECO:0000256" key="1">
    <source>
        <dbReference type="SAM" id="MobiDB-lite"/>
    </source>
</evidence>
<dbReference type="AlphaFoldDB" id="A0A9P6B569"/>
<proteinExistence type="predicted"/>
<name>A0A9P6B569_9AGAM</name>
<dbReference type="EMBL" id="MU128928">
    <property type="protein sequence ID" value="KAF9517939.1"/>
    <property type="molecule type" value="Genomic_DNA"/>
</dbReference>
<feature type="region of interest" description="Disordered" evidence="1">
    <location>
        <begin position="87"/>
        <end position="109"/>
    </location>
</feature>
<accession>A0A9P6B569</accession>
<evidence type="ECO:0000313" key="3">
    <source>
        <dbReference type="Proteomes" id="UP000886523"/>
    </source>
</evidence>
<evidence type="ECO:0000313" key="2">
    <source>
        <dbReference type="EMBL" id="KAF9517939.1"/>
    </source>
</evidence>
<comment type="caution">
    <text evidence="2">The sequence shown here is derived from an EMBL/GenBank/DDBJ whole genome shotgun (WGS) entry which is preliminary data.</text>
</comment>
<organism evidence="2 3">
    <name type="scientific">Hydnum rufescens UP504</name>
    <dbReference type="NCBI Taxonomy" id="1448309"/>
    <lineage>
        <taxon>Eukaryota</taxon>
        <taxon>Fungi</taxon>
        <taxon>Dikarya</taxon>
        <taxon>Basidiomycota</taxon>
        <taxon>Agaricomycotina</taxon>
        <taxon>Agaricomycetes</taxon>
        <taxon>Cantharellales</taxon>
        <taxon>Hydnaceae</taxon>
        <taxon>Hydnum</taxon>
    </lineage>
</organism>
<keyword evidence="3" id="KW-1185">Reference proteome</keyword>
<reference evidence="2" key="1">
    <citation type="journal article" date="2020" name="Nat. Commun.">
        <title>Large-scale genome sequencing of mycorrhizal fungi provides insights into the early evolution of symbiotic traits.</title>
        <authorList>
            <person name="Miyauchi S."/>
            <person name="Kiss E."/>
            <person name="Kuo A."/>
            <person name="Drula E."/>
            <person name="Kohler A."/>
            <person name="Sanchez-Garcia M."/>
            <person name="Morin E."/>
            <person name="Andreopoulos B."/>
            <person name="Barry K.W."/>
            <person name="Bonito G."/>
            <person name="Buee M."/>
            <person name="Carver A."/>
            <person name="Chen C."/>
            <person name="Cichocki N."/>
            <person name="Clum A."/>
            <person name="Culley D."/>
            <person name="Crous P.W."/>
            <person name="Fauchery L."/>
            <person name="Girlanda M."/>
            <person name="Hayes R.D."/>
            <person name="Keri Z."/>
            <person name="LaButti K."/>
            <person name="Lipzen A."/>
            <person name="Lombard V."/>
            <person name="Magnuson J."/>
            <person name="Maillard F."/>
            <person name="Murat C."/>
            <person name="Nolan M."/>
            <person name="Ohm R.A."/>
            <person name="Pangilinan J."/>
            <person name="Pereira M.F."/>
            <person name="Perotto S."/>
            <person name="Peter M."/>
            <person name="Pfister S."/>
            <person name="Riley R."/>
            <person name="Sitrit Y."/>
            <person name="Stielow J.B."/>
            <person name="Szollosi G."/>
            <person name="Zifcakova L."/>
            <person name="Stursova M."/>
            <person name="Spatafora J.W."/>
            <person name="Tedersoo L."/>
            <person name="Vaario L.M."/>
            <person name="Yamada A."/>
            <person name="Yan M."/>
            <person name="Wang P."/>
            <person name="Xu J."/>
            <person name="Bruns T."/>
            <person name="Baldrian P."/>
            <person name="Vilgalys R."/>
            <person name="Dunand C."/>
            <person name="Henrissat B."/>
            <person name="Grigoriev I.V."/>
            <person name="Hibbett D."/>
            <person name="Nagy L.G."/>
            <person name="Martin F.M."/>
        </authorList>
    </citation>
    <scope>NUCLEOTIDE SEQUENCE</scope>
    <source>
        <strain evidence="2">UP504</strain>
    </source>
</reference>
<dbReference type="Proteomes" id="UP000886523">
    <property type="component" value="Unassembled WGS sequence"/>
</dbReference>
<gene>
    <name evidence="2" type="ORF">BS47DRAFT_419894</name>
</gene>
<protein>
    <submittedName>
        <fullName evidence="2">Uncharacterized protein</fullName>
    </submittedName>
</protein>
<sequence length="122" mass="13184">MTRLRCQFHLGKGIRMNGAQLVWCRSSLLVCSLLHSDDGEALPKMEDGSIVSSTLAQSATQMAFSIECLTRVFLFCSNGFPAPPMSLASSPAARPQSESSPLSSLSASSLASNFERQSLFFF</sequence>